<dbReference type="InterPro" id="IPR015424">
    <property type="entry name" value="PyrdxlP-dep_Trfase"/>
</dbReference>
<evidence type="ECO:0000256" key="4">
    <source>
        <dbReference type="ARBA" id="ARBA00022679"/>
    </source>
</evidence>
<dbReference type="AlphaFoldDB" id="A0A7W9KB79"/>
<dbReference type="GO" id="GO:0006520">
    <property type="term" value="P:amino acid metabolic process"/>
    <property type="evidence" value="ECO:0007669"/>
    <property type="project" value="InterPro"/>
</dbReference>
<evidence type="ECO:0000313" key="8">
    <source>
        <dbReference type="EMBL" id="MBB5889397.1"/>
    </source>
</evidence>
<dbReference type="EC" id="2.6.1.-" evidence="6"/>
<dbReference type="EMBL" id="JACHIR010000001">
    <property type="protein sequence ID" value="MBB5889397.1"/>
    <property type="molecule type" value="Genomic_DNA"/>
</dbReference>
<dbReference type="InterPro" id="IPR004838">
    <property type="entry name" value="NHTrfase_class1_PyrdxlP-BS"/>
</dbReference>
<dbReference type="GO" id="GO:0008483">
    <property type="term" value="F:transaminase activity"/>
    <property type="evidence" value="ECO:0007669"/>
    <property type="project" value="UniProtKB-KW"/>
</dbReference>
<dbReference type="Gene3D" id="3.40.640.10">
    <property type="entry name" value="Type I PLP-dependent aspartate aminotransferase-like (Major domain)"/>
    <property type="match status" value="1"/>
</dbReference>
<evidence type="ECO:0000256" key="1">
    <source>
        <dbReference type="ARBA" id="ARBA00001933"/>
    </source>
</evidence>
<evidence type="ECO:0000256" key="6">
    <source>
        <dbReference type="RuleBase" id="RU000481"/>
    </source>
</evidence>
<gene>
    <name evidence="8" type="ORF">BJ998_000593</name>
</gene>
<keyword evidence="9" id="KW-1185">Reference proteome</keyword>
<name>A0A7W9KB79_9PSEU</name>
<proteinExistence type="inferred from homology"/>
<evidence type="ECO:0000256" key="3">
    <source>
        <dbReference type="ARBA" id="ARBA00022576"/>
    </source>
</evidence>
<evidence type="ECO:0000256" key="5">
    <source>
        <dbReference type="ARBA" id="ARBA00022898"/>
    </source>
</evidence>
<dbReference type="InterPro" id="IPR015422">
    <property type="entry name" value="PyrdxlP-dep_Trfase_small"/>
</dbReference>
<evidence type="ECO:0000256" key="2">
    <source>
        <dbReference type="ARBA" id="ARBA00007441"/>
    </source>
</evidence>
<dbReference type="PANTHER" id="PTHR46383:SF1">
    <property type="entry name" value="ASPARTATE AMINOTRANSFERASE"/>
    <property type="match status" value="1"/>
</dbReference>
<dbReference type="PANTHER" id="PTHR46383">
    <property type="entry name" value="ASPARTATE AMINOTRANSFERASE"/>
    <property type="match status" value="1"/>
</dbReference>
<keyword evidence="5" id="KW-0663">Pyridoxal phosphate</keyword>
<dbReference type="RefSeq" id="WP_184858231.1">
    <property type="nucleotide sequence ID" value="NZ_BAAAWY010000020.1"/>
</dbReference>
<dbReference type="PROSITE" id="PS00105">
    <property type="entry name" value="AA_TRANSFER_CLASS_1"/>
    <property type="match status" value="1"/>
</dbReference>
<dbReference type="Pfam" id="PF00155">
    <property type="entry name" value="Aminotran_1_2"/>
    <property type="match status" value="1"/>
</dbReference>
<evidence type="ECO:0000313" key="9">
    <source>
        <dbReference type="Proteomes" id="UP000585638"/>
    </source>
</evidence>
<comment type="cofactor">
    <cofactor evidence="1 6">
        <name>pyridoxal 5'-phosphate</name>
        <dbReference type="ChEBI" id="CHEBI:597326"/>
    </cofactor>
</comment>
<comment type="similarity">
    <text evidence="2 6">Belongs to the class-I pyridoxal-phosphate-dependent aminotransferase family.</text>
</comment>
<feature type="domain" description="Aminotransferase class I/classII large" evidence="7">
    <location>
        <begin position="27"/>
        <end position="374"/>
    </location>
</feature>
<comment type="caution">
    <text evidence="8">The sequence shown here is derived from an EMBL/GenBank/DDBJ whole genome shotgun (WGS) entry which is preliminary data.</text>
</comment>
<dbReference type="InterPro" id="IPR015421">
    <property type="entry name" value="PyrdxlP-dep_Trfase_major"/>
</dbReference>
<accession>A0A7W9KB79</accession>
<protein>
    <recommendedName>
        <fullName evidence="6">Aminotransferase</fullName>
        <ecNumber evidence="6">2.6.1.-</ecNumber>
    </recommendedName>
</protein>
<keyword evidence="3 6" id="KW-0032">Aminotransferase</keyword>
<evidence type="ECO:0000259" key="7">
    <source>
        <dbReference type="Pfam" id="PF00155"/>
    </source>
</evidence>
<dbReference type="Gene3D" id="3.90.1150.10">
    <property type="entry name" value="Aspartate Aminotransferase, domain 1"/>
    <property type="match status" value="1"/>
</dbReference>
<dbReference type="SUPFAM" id="SSF53383">
    <property type="entry name" value="PLP-dependent transferases"/>
    <property type="match status" value="1"/>
</dbReference>
<keyword evidence="4 6" id="KW-0808">Transferase</keyword>
<reference evidence="8 9" key="1">
    <citation type="submission" date="2020-08" db="EMBL/GenBank/DDBJ databases">
        <title>Sequencing the genomes of 1000 actinobacteria strains.</title>
        <authorList>
            <person name="Klenk H.-P."/>
        </authorList>
    </citation>
    <scope>NUCLEOTIDE SEQUENCE [LARGE SCALE GENOMIC DNA]</scope>
    <source>
        <strain evidence="8 9">DSM 43851</strain>
    </source>
</reference>
<organism evidence="8 9">
    <name type="scientific">Kutzneria kofuensis</name>
    <dbReference type="NCBI Taxonomy" id="103725"/>
    <lineage>
        <taxon>Bacteria</taxon>
        <taxon>Bacillati</taxon>
        <taxon>Actinomycetota</taxon>
        <taxon>Actinomycetes</taxon>
        <taxon>Pseudonocardiales</taxon>
        <taxon>Pseudonocardiaceae</taxon>
        <taxon>Kutzneria</taxon>
    </lineage>
</organism>
<dbReference type="InterPro" id="IPR004839">
    <property type="entry name" value="Aminotransferase_I/II_large"/>
</dbReference>
<dbReference type="CDD" id="cd00609">
    <property type="entry name" value="AAT_like"/>
    <property type="match status" value="1"/>
</dbReference>
<dbReference type="InterPro" id="IPR050596">
    <property type="entry name" value="AspAT/PAT-like"/>
</dbReference>
<sequence length="388" mass="41940">MRTNPVADSLPRSGIREVMDLAFGRPEVIRLEIGDPDFPTPAHVTEAALRAASDGHTHYVPNVGLTFLREALAQKVVERNGFTVSPDQVIVTQGATQGIFAALSALAAKGDEVLLPDPAWPNYVMMARMLGLTDVAYPLTAETEFLPDVDVLESLITPRTRVLVVNSPSNPIGTVADRRRVEQVAEFARRHDLWLISDECYDEIVFDAACVSPALFAPERTIAVYSFSKTYAMTGWRIGYAAVPEPVALTMAKCQETIVACVNAPTQHAAHAALTGPQDCVVEMRESYRARRDVVTQLAKSARIEMPTPVGGFYGWLDINDHRPGAAREFALRLLAEQHVAVAPGTAFGPSGEGYVRISMAAAEADLAEGVRRLAALLHGQDLAGGGR</sequence>
<dbReference type="Proteomes" id="UP000585638">
    <property type="component" value="Unassembled WGS sequence"/>
</dbReference>
<dbReference type="GO" id="GO:0030170">
    <property type="term" value="F:pyridoxal phosphate binding"/>
    <property type="evidence" value="ECO:0007669"/>
    <property type="project" value="InterPro"/>
</dbReference>